<dbReference type="OrthoDB" id="100605at2"/>
<dbReference type="CDD" id="cd03143">
    <property type="entry name" value="A4_beta-galactosidase_middle_domain"/>
    <property type="match status" value="1"/>
</dbReference>
<dbReference type="AlphaFoldDB" id="A0A399D5M6"/>
<name>A0A399D5M6_9BACT</name>
<accession>A0A399D5M6</accession>
<comment type="caution">
    <text evidence="1">The sequence shown here is derived from an EMBL/GenBank/DDBJ whole genome shotgun (WGS) entry which is preliminary data.</text>
</comment>
<proteinExistence type="predicted"/>
<dbReference type="Proteomes" id="UP000266441">
    <property type="component" value="Unassembled WGS sequence"/>
</dbReference>
<dbReference type="Pfam" id="PF14871">
    <property type="entry name" value="GHL6"/>
    <property type="match status" value="1"/>
</dbReference>
<dbReference type="InterPro" id="IPR028212">
    <property type="entry name" value="GHL6"/>
</dbReference>
<dbReference type="Gene3D" id="3.40.50.880">
    <property type="match status" value="1"/>
</dbReference>
<sequence length="753" mass="86197">MKRQKQNKEIMGHSFNLKMDLKNCLVLLVVIILLSATSTHCQPVLIQDKGDKYSWIQTARVFLLDAYQPPFAPELEYDAHALVDAMVDMNANVLRFGTMGKYATIQGIRFSVHPDQGKRDLLFETIKLCKEKGIKVIPYISTGHKLAWSMVTEDYPEYGQKSTPGGLPYRSHMYVGEDHGTVCWMTPYKEAFLDYVEHVVRDYDIDGIYFDAWFPHYFWKGKQVCYCEGCRQGFKRATGLQIPYHEKEEDYTGKENETIKKYHEWYNEEYITEVVQPVREMVKKYKDIPLISNINNPQKMAALDPRIVNAMDAFLYERGHTILERAEGVSVPRSLGLHILPYIGVYHNWPRLAFNGYNYQQQIFTNLMFGGGSIIAQPTGYIENSEHRKFIKYPFHIIQQNEEKLKDLKNYPNIGVVWADNSSEEHQKDSWNEGMTDARSSSLGAFSACLYGHIQVSSVSEFILDKPDLLAEYPVLYLANIPYISEERVRNIKEYVENGGCIVASYQTTLFDSKGKLQNYFGLEELLKVKPVKPKGELAEIINSYTAMVGGPNDLYLQITDEGTKAFKDISDSRLFPVWFYQPFEAMEGADILMNIVTGPDRKAILPGVVKSNYGKGQVIYCASALESLYNSGGQDIVQELILKIIEVVNKKPAPYTLTAPASLIANLTITDNRLVMHLTNWTGNKFEHPWRNEYYLAPVEDVSLQIQIPQGKKVKQVSTMVESDYNQRISGQTLELFFPRVESYQAIVIELE</sequence>
<dbReference type="SUPFAM" id="SSF52317">
    <property type="entry name" value="Class I glutamine amidotransferase-like"/>
    <property type="match status" value="1"/>
</dbReference>
<keyword evidence="2" id="KW-1185">Reference proteome</keyword>
<evidence type="ECO:0008006" key="3">
    <source>
        <dbReference type="Google" id="ProtNLM"/>
    </source>
</evidence>
<protein>
    <recommendedName>
        <fullName evidence="3">Beta-galactosidase trimerisation domain-containing protein</fullName>
    </recommendedName>
</protein>
<evidence type="ECO:0000313" key="2">
    <source>
        <dbReference type="Proteomes" id="UP000266441"/>
    </source>
</evidence>
<dbReference type="EMBL" id="QWET01000001">
    <property type="protein sequence ID" value="RIH67195.1"/>
    <property type="molecule type" value="Genomic_DNA"/>
</dbReference>
<dbReference type="InterPro" id="IPR017853">
    <property type="entry name" value="GH"/>
</dbReference>
<dbReference type="Gene3D" id="3.20.20.80">
    <property type="entry name" value="Glycosidases"/>
    <property type="match status" value="1"/>
</dbReference>
<reference evidence="1 2" key="1">
    <citation type="journal article" date="2015" name="Int. J. Syst. Evol. Microbiol.">
        <title>Mariniphaga sediminis sp. nov., isolated from coastal sediment.</title>
        <authorList>
            <person name="Wang F.Q."/>
            <person name="Shen Q.Y."/>
            <person name="Chen G.J."/>
            <person name="Du Z.J."/>
        </authorList>
    </citation>
    <scope>NUCLEOTIDE SEQUENCE [LARGE SCALE GENOMIC DNA]</scope>
    <source>
        <strain evidence="1 2">SY21</strain>
    </source>
</reference>
<organism evidence="1 2">
    <name type="scientific">Mariniphaga sediminis</name>
    <dbReference type="NCBI Taxonomy" id="1628158"/>
    <lineage>
        <taxon>Bacteria</taxon>
        <taxon>Pseudomonadati</taxon>
        <taxon>Bacteroidota</taxon>
        <taxon>Bacteroidia</taxon>
        <taxon>Marinilabiliales</taxon>
        <taxon>Prolixibacteraceae</taxon>
        <taxon>Mariniphaga</taxon>
    </lineage>
</organism>
<evidence type="ECO:0000313" key="1">
    <source>
        <dbReference type="EMBL" id="RIH67195.1"/>
    </source>
</evidence>
<gene>
    <name evidence="1" type="ORF">D1164_01855</name>
</gene>
<dbReference type="SUPFAM" id="SSF51445">
    <property type="entry name" value="(Trans)glycosidases"/>
    <property type="match status" value="1"/>
</dbReference>
<dbReference type="InterPro" id="IPR029062">
    <property type="entry name" value="Class_I_gatase-like"/>
</dbReference>